<evidence type="ECO:0000256" key="3">
    <source>
        <dbReference type="ARBA" id="ARBA00023163"/>
    </source>
</evidence>
<dbReference type="GO" id="GO:0003677">
    <property type="term" value="F:DNA binding"/>
    <property type="evidence" value="ECO:0007669"/>
    <property type="project" value="UniProtKB-KW"/>
</dbReference>
<dbReference type="Gene3D" id="1.10.10.10">
    <property type="entry name" value="Winged helix-like DNA-binding domain superfamily/Winged helix DNA-binding domain"/>
    <property type="match status" value="1"/>
</dbReference>
<dbReference type="Gene3D" id="1.25.40.10">
    <property type="entry name" value="Tetratricopeptide repeat domain"/>
    <property type="match status" value="1"/>
</dbReference>
<dbReference type="InterPro" id="IPR059106">
    <property type="entry name" value="WHD_MalT"/>
</dbReference>
<dbReference type="RefSeq" id="WP_037047755.1">
    <property type="nucleotide sequence ID" value="NZ_BAAAUZ010000073.1"/>
</dbReference>
<dbReference type="CDD" id="cd06170">
    <property type="entry name" value="LuxR_C_like"/>
    <property type="match status" value="1"/>
</dbReference>
<dbReference type="PROSITE" id="PS50043">
    <property type="entry name" value="HTH_LUXR_2"/>
    <property type="match status" value="1"/>
</dbReference>
<evidence type="ECO:0000313" key="6">
    <source>
        <dbReference type="Proteomes" id="UP001143463"/>
    </source>
</evidence>
<keyword evidence="2" id="KW-0238">DNA-binding</keyword>
<dbReference type="Proteomes" id="UP001143463">
    <property type="component" value="Unassembled WGS sequence"/>
</dbReference>
<dbReference type="PANTHER" id="PTHR44688">
    <property type="entry name" value="DNA-BINDING TRANSCRIPTIONAL ACTIVATOR DEVR_DOSR"/>
    <property type="match status" value="1"/>
</dbReference>
<dbReference type="SUPFAM" id="SSF52540">
    <property type="entry name" value="P-loop containing nucleoside triphosphate hydrolases"/>
    <property type="match status" value="1"/>
</dbReference>
<dbReference type="InterPro" id="IPR036388">
    <property type="entry name" value="WH-like_DNA-bd_sf"/>
</dbReference>
<evidence type="ECO:0000256" key="2">
    <source>
        <dbReference type="ARBA" id="ARBA00023125"/>
    </source>
</evidence>
<keyword evidence="1" id="KW-0805">Transcription regulation</keyword>
<keyword evidence="6" id="KW-1185">Reference proteome</keyword>
<reference evidence="5" key="2">
    <citation type="submission" date="2023-01" db="EMBL/GenBank/DDBJ databases">
        <authorList>
            <person name="Sun Q."/>
            <person name="Evtushenko L."/>
        </authorList>
    </citation>
    <scope>NUCLEOTIDE SEQUENCE</scope>
    <source>
        <strain evidence="5">VKM Ac-1069</strain>
    </source>
</reference>
<dbReference type="InterPro" id="IPR011990">
    <property type="entry name" value="TPR-like_helical_dom_sf"/>
</dbReference>
<dbReference type="Pfam" id="PF25873">
    <property type="entry name" value="WHD_MalT"/>
    <property type="match status" value="1"/>
</dbReference>
<evidence type="ECO:0000313" key="5">
    <source>
        <dbReference type="EMBL" id="GLL12618.1"/>
    </source>
</evidence>
<evidence type="ECO:0000256" key="1">
    <source>
        <dbReference type="ARBA" id="ARBA00023015"/>
    </source>
</evidence>
<reference evidence="5" key="1">
    <citation type="journal article" date="2014" name="Int. J. Syst. Evol. Microbiol.">
        <title>Complete genome sequence of Corynebacterium casei LMG S-19264T (=DSM 44701T), isolated from a smear-ripened cheese.</title>
        <authorList>
            <consortium name="US DOE Joint Genome Institute (JGI-PGF)"/>
            <person name="Walter F."/>
            <person name="Albersmeier A."/>
            <person name="Kalinowski J."/>
            <person name="Ruckert C."/>
        </authorList>
    </citation>
    <scope>NUCLEOTIDE SEQUENCE</scope>
    <source>
        <strain evidence="5">VKM Ac-1069</strain>
    </source>
</reference>
<dbReference type="PANTHER" id="PTHR44688:SF16">
    <property type="entry name" value="DNA-BINDING TRANSCRIPTIONAL ACTIVATOR DEVR_DOSR"/>
    <property type="match status" value="1"/>
</dbReference>
<dbReference type="Pfam" id="PF00196">
    <property type="entry name" value="GerE"/>
    <property type="match status" value="1"/>
</dbReference>
<keyword evidence="3" id="KW-0804">Transcription</keyword>
<proteinExistence type="predicted"/>
<feature type="domain" description="HTH luxR-type" evidence="4">
    <location>
        <begin position="823"/>
        <end position="886"/>
    </location>
</feature>
<dbReference type="InterPro" id="IPR016032">
    <property type="entry name" value="Sig_transdc_resp-reg_C-effctor"/>
</dbReference>
<dbReference type="InterPro" id="IPR000792">
    <property type="entry name" value="Tscrpt_reg_LuxR_C"/>
</dbReference>
<dbReference type="SMART" id="SM00421">
    <property type="entry name" value="HTH_LUXR"/>
    <property type="match status" value="1"/>
</dbReference>
<comment type="caution">
    <text evidence="5">The sequence shown here is derived from an EMBL/GenBank/DDBJ whole genome shotgun (WGS) entry which is preliminary data.</text>
</comment>
<dbReference type="GO" id="GO:0006355">
    <property type="term" value="P:regulation of DNA-templated transcription"/>
    <property type="evidence" value="ECO:0007669"/>
    <property type="project" value="InterPro"/>
</dbReference>
<evidence type="ECO:0000259" key="4">
    <source>
        <dbReference type="PROSITE" id="PS50043"/>
    </source>
</evidence>
<dbReference type="SUPFAM" id="SSF46894">
    <property type="entry name" value="C-terminal effector domain of the bipartite response regulators"/>
    <property type="match status" value="1"/>
</dbReference>
<dbReference type="InterPro" id="IPR027417">
    <property type="entry name" value="P-loop_NTPase"/>
</dbReference>
<organism evidence="5 6">
    <name type="scientific">Pseudonocardia halophobica</name>
    <dbReference type="NCBI Taxonomy" id="29401"/>
    <lineage>
        <taxon>Bacteria</taxon>
        <taxon>Bacillati</taxon>
        <taxon>Actinomycetota</taxon>
        <taxon>Actinomycetes</taxon>
        <taxon>Pseudonocardiales</taxon>
        <taxon>Pseudonocardiaceae</taxon>
        <taxon>Pseudonocardia</taxon>
    </lineage>
</organism>
<dbReference type="PRINTS" id="PR00038">
    <property type="entry name" value="HTHLUXR"/>
</dbReference>
<name>A0A9W6L3Z7_9PSEU</name>
<sequence>MTRHRSVRLRRASGHRAEPDRSILPVPVAGGLVRRPRLHDLLDDGAAAPATLVAAAAGWGKTVLLGSWIEAGAGGRAVAWVTLDADQDAPQPFWRAVAAALVEATGGDTADTLRPVVAGGVETEYLPAAVADALRDVPTPVVLVLDNYHEIGSAEVHAGLLRLVERPVPNLSIVIATRRDPPWPLQRLRVADLLRDVRATDLAFRSDEATELFARLGVDLTAVQVERLLDRTEGWAAGLRLAALHLHDRSDVDGAVDAFSGDDHSVAGYLLTEVLDQQAPELMTFLTAVSVVDLVCADLARVLTGRSEAGRVLADLAASHLFVREADRPGRWFRLHRLVLDILRARTIPARERRDLHRRATEWFRGHDMPLEAIRSAVTGGLWRLAADLTGVHAVALVMGGDGALLEHVLARVPSAVAGAYPELAAGLAGARIAQGSGLDVARLLEAAGTAPDGLPDDRRRRAEVLRQMSAGGLGRLLGDWAAVQEAYRRVPHESGALASLGMAGAEIVPVVAHNNLGTAALWTGDLDAAERHLSAATDAAVPGVVLAQLNAASYRALLRAGRGELDAAEAEAHKTLAAAATAGLELAVQVVAAHLALVRVALDRGDPAAADEQLARLPESENMSAEPHVRLATALLAAERRATSGDHESALAVLRTALDAEAARAPRILRERAELLEASLVAHTGDPERTLALLDRTGPPTTPEGLVAAALLRLRLGDVRTAQRYRAGLGDPSTVRLRVQGLLLDALLAAAADDQDRARDRCEDALVIAFPCGLRGPFLAEGTDLRPVLQACLERGTAAPGFVLDLLGRLAAGPEDTGAVRPLADPPTERERTVLRYLSSSLSNAEIAAELYVSVSTVKTHQRALYRKLGATGRRDAVRRARLLGLL</sequence>
<accession>A0A9W6L3Z7</accession>
<dbReference type="EMBL" id="BSFQ01000015">
    <property type="protein sequence ID" value="GLL12618.1"/>
    <property type="molecule type" value="Genomic_DNA"/>
</dbReference>
<gene>
    <name evidence="5" type="primary">malT_1</name>
    <name evidence="5" type="ORF">GCM10017577_37590</name>
</gene>
<dbReference type="AlphaFoldDB" id="A0A9W6L3Z7"/>
<protein>
    <submittedName>
        <fullName evidence="5">LuxR family transcriptional regulator</fullName>
    </submittedName>
</protein>